<evidence type="ECO:0000256" key="2">
    <source>
        <dbReference type="SAM" id="SignalP"/>
    </source>
</evidence>
<evidence type="ECO:0000313" key="4">
    <source>
        <dbReference type="Proteomes" id="UP000053246"/>
    </source>
</evidence>
<evidence type="ECO:0000256" key="1">
    <source>
        <dbReference type="SAM" id="MobiDB-lite"/>
    </source>
</evidence>
<organism evidence="3 4">
    <name type="scientific">Micromonospora maris</name>
    <dbReference type="NCBI Taxonomy" id="1003110"/>
    <lineage>
        <taxon>Bacteria</taxon>
        <taxon>Bacillati</taxon>
        <taxon>Actinomycetota</taxon>
        <taxon>Actinomycetes</taxon>
        <taxon>Micromonosporales</taxon>
        <taxon>Micromonosporaceae</taxon>
        <taxon>Micromonospora</taxon>
    </lineage>
</organism>
<proteinExistence type="predicted"/>
<name>A0A9X0I6B5_9ACTN</name>
<feature type="signal peptide" evidence="2">
    <location>
        <begin position="1"/>
        <end position="17"/>
    </location>
</feature>
<accession>A0A9X0I6B5</accession>
<keyword evidence="4" id="KW-1185">Reference proteome</keyword>
<sequence>MALLTVTALGSSGGAVAVVAPVSAAGTTLQSAQTVRPPAVSSDEYPMYPNSPNLDYTIGMAGTFRFLTYGTDTVAFAWRLGDDGPSGTVPAVDRLGYASITPVRAGLQTLYVRDMTADGAQLTETAYAFKVDDGPRLVDRGEDGATMVVGESRTVRLRPGRPDVVSYTYSLRDRVHKTYNTGTVAARPDGTADLTWTATHHEIDNLLVHSVSADGTVSASRYVSYSVDGAAPTVSRIPGVGWVEPTTFTARTRMANPVEYVVTVNSDENSRQILTPAADGSATFQLMPSVRGTHYINIFARDAAGVQTNSAIILWSVSNRPVVTSTDFPSNGVGRVWPGTFTFTAGMPGTTEFRYRINGAPSIAVPAGPDGTATVSWTPPTDGAHEVLLWSVTATGSTSDVTEHRFQLKRRLIALDHVTPGSVTTGEVHLLELTGYGMHKQDLIEVIPSDGKPVPAQVHHLTGGGAMMLVHADLTGVATGPATVRLTPHDELGSSVTWAGRFQIVAPPAPKATKLPAITGTVAVGSTVKASTGTWTPSATSYKYQWAANGTAIKGATSASLKITAALLGKKLTVTVTAIRTGHPNGKATSKATAAVAKGKAPKATKKPKISGTPKVGRKVKALVGTWSPKADSYKYEWRLNGKLIKGATGKTLKLTSKMRGKKLTVTVIARKAGHANGQATSAKVTVRR</sequence>
<dbReference type="AlphaFoldDB" id="A0A9X0I6B5"/>
<protein>
    <submittedName>
        <fullName evidence="3">Uncharacterized protein</fullName>
    </submittedName>
</protein>
<feature type="chain" id="PRO_5040944635" evidence="2">
    <location>
        <begin position="18"/>
        <end position="689"/>
    </location>
</feature>
<dbReference type="EMBL" id="LMWI01000001">
    <property type="protein sequence ID" value="KUJ47751.1"/>
    <property type="molecule type" value="Genomic_DNA"/>
</dbReference>
<dbReference type="Gene3D" id="2.60.40.2700">
    <property type="match status" value="2"/>
</dbReference>
<comment type="caution">
    <text evidence="3">The sequence shown here is derived from an EMBL/GenBank/DDBJ whole genome shotgun (WGS) entry which is preliminary data.</text>
</comment>
<gene>
    <name evidence="3" type="ORF">ADL17_01130</name>
</gene>
<keyword evidence="2" id="KW-0732">Signal</keyword>
<dbReference type="Proteomes" id="UP000053246">
    <property type="component" value="Unassembled WGS sequence"/>
</dbReference>
<feature type="compositionally biased region" description="Basic residues" evidence="1">
    <location>
        <begin position="600"/>
        <end position="609"/>
    </location>
</feature>
<feature type="compositionally biased region" description="Low complexity" evidence="1">
    <location>
        <begin position="586"/>
        <end position="599"/>
    </location>
</feature>
<evidence type="ECO:0000313" key="3">
    <source>
        <dbReference type="EMBL" id="KUJ47751.1"/>
    </source>
</evidence>
<reference evidence="3 4" key="1">
    <citation type="submission" date="2015-10" db="EMBL/GenBank/DDBJ databases">
        <authorList>
            <person name="Ju K.-S."/>
            <person name="Doroghazi J.R."/>
            <person name="Metcalf W.W."/>
        </authorList>
    </citation>
    <scope>NUCLEOTIDE SEQUENCE [LARGE SCALE GENOMIC DNA]</scope>
    <source>
        <strain evidence="3 4">NRRL B-24793</strain>
    </source>
</reference>
<feature type="region of interest" description="Disordered" evidence="1">
    <location>
        <begin position="584"/>
        <end position="614"/>
    </location>
</feature>